<dbReference type="RefSeq" id="WP_099046607.1">
    <property type="nucleotide sequence ID" value="NZ_CP011034.1"/>
</dbReference>
<keyword evidence="1" id="KW-0812">Transmembrane</keyword>
<sequence length="69" mass="7262">MSTKTVKQHKAELIVTGIAVVVFLIGVIAHLASASFANFDTFGYIAAPIPLVLGIIFLISYKIAAAAED</sequence>
<proteinExistence type="predicted"/>
<dbReference type="AlphaFoldDB" id="A0A0U2X1J0"/>
<dbReference type="EMBL" id="CP011034">
    <property type="protein sequence ID" value="ALS34488.1"/>
    <property type="molecule type" value="Genomic_DNA"/>
</dbReference>
<organism evidence="2">
    <name type="scientific">Pseudoalteromonas translucida KMM 520</name>
    <dbReference type="NCBI Taxonomy" id="1315283"/>
    <lineage>
        <taxon>Bacteria</taxon>
        <taxon>Pseudomonadati</taxon>
        <taxon>Pseudomonadota</taxon>
        <taxon>Gammaproteobacteria</taxon>
        <taxon>Alteromonadales</taxon>
        <taxon>Pseudoalteromonadaceae</taxon>
        <taxon>Pseudoalteromonas</taxon>
    </lineage>
</organism>
<dbReference type="PATRIC" id="fig|1315283.4.peg.3079"/>
<feature type="transmembrane region" description="Helical" evidence="1">
    <location>
        <begin position="12"/>
        <end position="36"/>
    </location>
</feature>
<reference evidence="2 3" key="1">
    <citation type="submission" date="2015-03" db="EMBL/GenBank/DDBJ databases">
        <authorList>
            <person name="Murphy D."/>
        </authorList>
    </citation>
    <scope>NUCLEOTIDE SEQUENCE [LARGE SCALE GENOMIC DNA]</scope>
    <source>
        <strain evidence="2 3">KMM 520</strain>
    </source>
</reference>
<dbReference type="KEGG" id="ptn:PTRA_a3527"/>
<keyword evidence="1" id="KW-0472">Membrane</keyword>
<evidence type="ECO:0000256" key="1">
    <source>
        <dbReference type="SAM" id="Phobius"/>
    </source>
</evidence>
<protein>
    <recommendedName>
        <fullName evidence="4">DUF3098 domain-containing protein</fullName>
    </recommendedName>
</protein>
<gene>
    <name evidence="2" type="ORF">PTRA_a3527</name>
</gene>
<keyword evidence="1" id="KW-1133">Transmembrane helix</keyword>
<name>A0A0U2X1J0_9GAMM</name>
<feature type="transmembrane region" description="Helical" evidence="1">
    <location>
        <begin position="42"/>
        <end position="61"/>
    </location>
</feature>
<dbReference type="Proteomes" id="UP000065261">
    <property type="component" value="Chromosome I"/>
</dbReference>
<evidence type="ECO:0008006" key="4">
    <source>
        <dbReference type="Google" id="ProtNLM"/>
    </source>
</evidence>
<dbReference type="OrthoDB" id="6315664at2"/>
<evidence type="ECO:0000313" key="3">
    <source>
        <dbReference type="Proteomes" id="UP000065261"/>
    </source>
</evidence>
<accession>A0A0U2X1J0</accession>
<evidence type="ECO:0000313" key="2">
    <source>
        <dbReference type="EMBL" id="ALS34488.1"/>
    </source>
</evidence>